<gene>
    <name evidence="1" type="ORF">E4K63_00290</name>
</gene>
<dbReference type="EMBL" id="CP038241">
    <property type="protein sequence ID" value="QIV95354.1"/>
    <property type="molecule type" value="Genomic_DNA"/>
</dbReference>
<sequence>MLDGLIKHHSFSRMLKVGSYENKNIWLKGKGILKTYKDKSKVLSIDNTISPKSDSKVNEVVNWFYDHSVGRAVKGIKLISALIHVGDANIPVGFEVQTKENFVVEKDKAGRERLKRKACYTINELARKLVLKLGASPLNCVNSFTDKPAIYLQSE</sequence>
<dbReference type="AlphaFoldDB" id="A0AAE7CQH2"/>
<name>A0AAE7CQH2_9GAMM</name>
<dbReference type="Proteomes" id="UP000502004">
    <property type="component" value="Chromosome"/>
</dbReference>
<keyword evidence="2" id="KW-1185">Reference proteome</keyword>
<evidence type="ECO:0000313" key="2">
    <source>
        <dbReference type="Proteomes" id="UP000502004"/>
    </source>
</evidence>
<evidence type="ECO:0000313" key="1">
    <source>
        <dbReference type="EMBL" id="QIV95354.1"/>
    </source>
</evidence>
<proteinExistence type="predicted"/>
<reference evidence="1 2" key="1">
    <citation type="submission" date="2019-03" db="EMBL/GenBank/DDBJ databases">
        <title>Complete Genome Sequence of Allofrancisella inopinata Strain SYSU YG23 Isolated from Water-Cooling Systems in China.</title>
        <authorList>
            <person name="Ohrman C."/>
            <person name="Uneklint I."/>
            <person name="Sjodin A."/>
        </authorList>
    </citation>
    <scope>NUCLEOTIDE SEQUENCE [LARGE SCALE GENOMIC DNA]</scope>
    <source>
        <strain evidence="1 2">SYSU YG23</strain>
    </source>
</reference>
<protein>
    <submittedName>
        <fullName evidence="1">Uncharacterized protein</fullName>
    </submittedName>
</protein>
<dbReference type="KEGG" id="aii:E4K63_00290"/>
<organism evidence="1 2">
    <name type="scientific">Allofrancisella inopinata</name>
    <dbReference type="NCBI Taxonomy" id="1085647"/>
    <lineage>
        <taxon>Bacteria</taxon>
        <taxon>Pseudomonadati</taxon>
        <taxon>Pseudomonadota</taxon>
        <taxon>Gammaproteobacteria</taxon>
        <taxon>Thiotrichales</taxon>
        <taxon>Francisellaceae</taxon>
        <taxon>Allofrancisella</taxon>
    </lineage>
</organism>
<accession>A0AAE7CQH2</accession>